<proteinExistence type="predicted"/>
<evidence type="ECO:0000313" key="3">
    <source>
        <dbReference type="Proteomes" id="UP000051870"/>
    </source>
</evidence>
<dbReference type="RefSeq" id="WP_058311151.1">
    <property type="nucleotide sequence ID" value="NZ_CYTW01000001.1"/>
</dbReference>
<sequence length="123" mass="13670">MKNISVLQTFALFAALIVALFAVPVRAEETTEDDGLSLMEEGMLLFFEGLQQEMEPAMDGLRSWMDEAEPALRDFALQMGPALNDLMDQVDDWSAYHPPEVLPNGDIIIRRKADEPAAGETDI</sequence>
<gene>
    <name evidence="2" type="ORF">PH7735_01033</name>
</gene>
<name>A0A0P1I4A8_9RHOB</name>
<dbReference type="AlphaFoldDB" id="A0A0P1I4A8"/>
<feature type="signal peptide" evidence="1">
    <location>
        <begin position="1"/>
        <end position="27"/>
    </location>
</feature>
<accession>A0A0P1I4A8</accession>
<dbReference type="EMBL" id="CYTW01000001">
    <property type="protein sequence ID" value="CUJ89117.1"/>
    <property type="molecule type" value="Genomic_DNA"/>
</dbReference>
<evidence type="ECO:0000256" key="1">
    <source>
        <dbReference type="SAM" id="SignalP"/>
    </source>
</evidence>
<keyword evidence="1" id="KW-0732">Signal</keyword>
<dbReference type="GeneID" id="83880097"/>
<feature type="chain" id="PRO_5006064880" description="AAA+ family ATPase" evidence="1">
    <location>
        <begin position="28"/>
        <end position="123"/>
    </location>
</feature>
<keyword evidence="3" id="KW-1185">Reference proteome</keyword>
<dbReference type="Proteomes" id="UP000051870">
    <property type="component" value="Unassembled WGS sequence"/>
</dbReference>
<evidence type="ECO:0008006" key="4">
    <source>
        <dbReference type="Google" id="ProtNLM"/>
    </source>
</evidence>
<protein>
    <recommendedName>
        <fullName evidence="4">AAA+ family ATPase</fullName>
    </recommendedName>
</protein>
<reference evidence="3" key="1">
    <citation type="submission" date="2015-09" db="EMBL/GenBank/DDBJ databases">
        <authorList>
            <person name="Rodrigo-Torres Lidia"/>
            <person name="Arahal R.David."/>
        </authorList>
    </citation>
    <scope>NUCLEOTIDE SEQUENCE [LARGE SCALE GENOMIC DNA]</scope>
    <source>
        <strain evidence="3">CECT 7735</strain>
    </source>
</reference>
<dbReference type="STRING" id="1715693.PH7735_01033"/>
<evidence type="ECO:0000313" key="2">
    <source>
        <dbReference type="EMBL" id="CUJ89117.1"/>
    </source>
</evidence>
<organism evidence="2 3">
    <name type="scientific">Shimia thalassica</name>
    <dbReference type="NCBI Taxonomy" id="1715693"/>
    <lineage>
        <taxon>Bacteria</taxon>
        <taxon>Pseudomonadati</taxon>
        <taxon>Pseudomonadota</taxon>
        <taxon>Alphaproteobacteria</taxon>
        <taxon>Rhodobacterales</taxon>
        <taxon>Roseobacteraceae</taxon>
    </lineage>
</organism>